<accession>A0A7C9MG99</accession>
<feature type="chain" id="PRO_5029007871" evidence="1">
    <location>
        <begin position="21"/>
        <end position="73"/>
    </location>
</feature>
<evidence type="ECO:0000256" key="1">
    <source>
        <dbReference type="SAM" id="SignalP"/>
    </source>
</evidence>
<name>A0A7C9MG99_9BACT</name>
<evidence type="ECO:0000313" key="3">
    <source>
        <dbReference type="Proteomes" id="UP000482487"/>
    </source>
</evidence>
<reference evidence="2 3" key="1">
    <citation type="submission" date="2020-01" db="EMBL/GenBank/DDBJ databases">
        <title>Genome sequence of Desulfovibrio aerotolerans DSM 16695(T).</title>
        <authorList>
            <person name="Karnachuk O."/>
            <person name="Avakyan M."/>
            <person name="Mardanov A."/>
            <person name="Kadnikov V."/>
            <person name="Ravin N."/>
        </authorList>
    </citation>
    <scope>NUCLEOTIDE SEQUENCE [LARGE SCALE GENOMIC DNA]</scope>
    <source>
        <strain evidence="2 3">DSM 16695</strain>
    </source>
</reference>
<protein>
    <submittedName>
        <fullName evidence="2">Uncharacterized protein</fullName>
    </submittedName>
</protein>
<dbReference type="RefSeq" id="WP_160957960.1">
    <property type="nucleotide sequence ID" value="NZ_WVUD01000001.1"/>
</dbReference>
<keyword evidence="1" id="KW-0732">Signal</keyword>
<dbReference type="AlphaFoldDB" id="A0A7C9MG99"/>
<comment type="caution">
    <text evidence="2">The sequence shown here is derived from an EMBL/GenBank/DDBJ whole genome shotgun (WGS) entry which is preliminary data.</text>
</comment>
<evidence type="ECO:0000313" key="2">
    <source>
        <dbReference type="EMBL" id="MYL81748.1"/>
    </source>
</evidence>
<organism evidence="2 3">
    <name type="scientific">Solidesulfovibrio aerotolerans</name>
    <dbReference type="NCBI Taxonomy" id="295255"/>
    <lineage>
        <taxon>Bacteria</taxon>
        <taxon>Pseudomonadati</taxon>
        <taxon>Thermodesulfobacteriota</taxon>
        <taxon>Desulfovibrionia</taxon>
        <taxon>Desulfovibrionales</taxon>
        <taxon>Desulfovibrionaceae</taxon>
        <taxon>Solidesulfovibrio</taxon>
    </lineage>
</organism>
<keyword evidence="3" id="KW-1185">Reference proteome</keyword>
<dbReference type="EMBL" id="WVUD01000001">
    <property type="protein sequence ID" value="MYL81748.1"/>
    <property type="molecule type" value="Genomic_DNA"/>
</dbReference>
<gene>
    <name evidence="2" type="ORF">GTA51_01155</name>
</gene>
<sequence length="73" mass="7931">MKMSWMLASALFFCPATALAQDREVPAKANTECAPETAFQELQSRVLTLEMALAALAREPQTGLHLPEGLPTD</sequence>
<dbReference type="Proteomes" id="UP000482487">
    <property type="component" value="Unassembled WGS sequence"/>
</dbReference>
<proteinExistence type="predicted"/>
<feature type="signal peptide" evidence="1">
    <location>
        <begin position="1"/>
        <end position="20"/>
    </location>
</feature>